<feature type="chain" id="PRO_5033194739" description="LPS-assembly protein LptD" evidence="2">
    <location>
        <begin position="29"/>
        <end position="805"/>
    </location>
</feature>
<dbReference type="Proteomes" id="UP000541636">
    <property type="component" value="Unassembled WGS sequence"/>
</dbReference>
<organism evidence="5 6">
    <name type="scientific">Oleiagrimonas citrea</name>
    <dbReference type="NCBI Taxonomy" id="1665687"/>
    <lineage>
        <taxon>Bacteria</taxon>
        <taxon>Pseudomonadati</taxon>
        <taxon>Pseudomonadota</taxon>
        <taxon>Gammaproteobacteria</taxon>
        <taxon>Lysobacterales</taxon>
        <taxon>Rhodanobacteraceae</taxon>
        <taxon>Oleiagrimonas</taxon>
    </lineage>
</organism>
<feature type="domain" description="LptD C-terminal" evidence="4">
    <location>
        <begin position="348"/>
        <end position="715"/>
    </location>
</feature>
<dbReference type="AlphaFoldDB" id="A0A846ZPM3"/>
<dbReference type="InterPro" id="IPR020889">
    <property type="entry name" value="LipoPS_assembly_LptD"/>
</dbReference>
<keyword evidence="1 2" id="KW-0998">Cell outer membrane</keyword>
<dbReference type="RefSeq" id="WP_168609508.1">
    <property type="nucleotide sequence ID" value="NZ_JAAZQD010000004.1"/>
</dbReference>
<evidence type="ECO:0000313" key="6">
    <source>
        <dbReference type="Proteomes" id="UP000541636"/>
    </source>
</evidence>
<gene>
    <name evidence="2 5" type="primary">lptD</name>
    <name evidence="5" type="ORF">HF690_11280</name>
</gene>
<proteinExistence type="inferred from homology"/>
<name>A0A846ZPM3_9GAMM</name>
<feature type="region of interest" description="Disordered" evidence="3">
    <location>
        <begin position="27"/>
        <end position="48"/>
    </location>
</feature>
<feature type="compositionally biased region" description="Low complexity" evidence="3">
    <location>
        <begin position="27"/>
        <end position="37"/>
    </location>
</feature>
<reference evidence="5 6" key="1">
    <citation type="journal article" date="2017" name="Int. J. Syst. Evol. Microbiol.">
        <title>Oleiagrimonas citrea sp. nov., a marine bacterium isolated from tidal flat sediment and emended description of the genus Oleiagrimonas Fang et al. 2015 and Oleiagrimonas soli.</title>
        <authorList>
            <person name="Yang S.H."/>
            <person name="Seo H.S."/>
            <person name="Seong C.N."/>
            <person name="Kwon K.K."/>
        </authorList>
    </citation>
    <scope>NUCLEOTIDE SEQUENCE [LARGE SCALE GENOMIC DNA]</scope>
    <source>
        <strain evidence="5 6">MEBiC09124</strain>
    </source>
</reference>
<evidence type="ECO:0000256" key="2">
    <source>
        <dbReference type="HAMAP-Rule" id="MF_01411"/>
    </source>
</evidence>
<dbReference type="GO" id="GO:0015920">
    <property type="term" value="P:lipopolysaccharide transport"/>
    <property type="evidence" value="ECO:0007669"/>
    <property type="project" value="InterPro"/>
</dbReference>
<dbReference type="InterPro" id="IPR050218">
    <property type="entry name" value="LptD"/>
</dbReference>
<keyword evidence="2" id="KW-0732">Signal</keyword>
<protein>
    <recommendedName>
        <fullName evidence="2">LPS-assembly protein LptD</fullName>
    </recommendedName>
</protein>
<comment type="function">
    <text evidence="2">Together with LptE, is involved in the assembly of lipopolysaccharide (LPS) at the surface of the outer membrane.</text>
</comment>
<comment type="subcellular location">
    <subcellularLocation>
        <location evidence="2">Cell outer membrane</location>
    </subcellularLocation>
</comment>
<comment type="similarity">
    <text evidence="2">Belongs to the LptD family.</text>
</comment>
<sequence length="805" mass="91979" precursor="true">MSTRLPAPPRRRLLALAIALAASSAAHAQDAPEAPATAPVPPVMRGQKSPPPCPLGSLFCPPRPVSYALCRPNALLNFYQPGLPQDTTGREQAETDIRAAHVDSSNRSVYRLDGQVRLQRYDQLLRADHVDYNDTTTAYNAQGNVRYQDSTMLLSAHRIQGTTMPDRSTADSVQYQLLESHGNGAADTAWLFDPQHSKLKQATYSTCDPGDRVWEFRAKQIDLNKQTGVGVAHHATLRYHHVPILYLPYMSFPIDNRRKSGFLYPTFGNSSNAGFMYSQPYYLNLAPNYDATLTPKIYSDRGVMLGSQFRYLTDLGRGVLNVDYLPNDKNAGSDHNDKVRSDLSDGADRYFIDFHHRTNLGKNWNFSTVYKHASDRYYFQDFSSDLVRASTTELASNAYLLGHGDWWNAAIGVDRYESVDPQLTERNLQYRRWPRGVFRMDVPLSRNLDFGLRSEAVAFRRIRSLEGNRLDLQPYLSWSLGGAAWFVKPRIAYRYTRYDLIGDFNQYTTYTYPNRTPSRSLPIYSVDSGLYFERNTSLFGHEYTQTLEPRLYYLYVPYRNQNDLPRFDTRLMNFDFWQLFTTNRFSGADRQMDANNLTAAVTSRLLDENGDERASISFGQIRYLQPQRVQLTPNTPATDYSGSAYVSQLSLKLSDDWRLNSSYQWSPNTRHNQVATLGVQRRVGADGVFNFAYRYRNRFLEQFDTSVVYPVSARWRLLGRWNVSLRDSVSTNPQWHRGHPKTLEAVAGVEYDSCCVAIRLVGHHYVRDNLGNTNNAIMLEIEFKGLGSTTPQTESFLHRAILGYQ</sequence>
<keyword evidence="6" id="KW-1185">Reference proteome</keyword>
<comment type="caution">
    <text evidence="2">Lacks conserved residue(s) required for the propagation of feature annotation.</text>
</comment>
<feature type="signal peptide" evidence="2">
    <location>
        <begin position="1"/>
        <end position="28"/>
    </location>
</feature>
<dbReference type="GO" id="GO:1990351">
    <property type="term" value="C:transporter complex"/>
    <property type="evidence" value="ECO:0007669"/>
    <property type="project" value="TreeGrafter"/>
</dbReference>
<evidence type="ECO:0000256" key="1">
    <source>
        <dbReference type="ARBA" id="ARBA00023237"/>
    </source>
</evidence>
<evidence type="ECO:0000259" key="4">
    <source>
        <dbReference type="Pfam" id="PF04453"/>
    </source>
</evidence>
<comment type="caution">
    <text evidence="5">The sequence shown here is derived from an EMBL/GenBank/DDBJ whole genome shotgun (WGS) entry which is preliminary data.</text>
</comment>
<dbReference type="GO" id="GO:0009279">
    <property type="term" value="C:cell outer membrane"/>
    <property type="evidence" value="ECO:0007669"/>
    <property type="project" value="UniProtKB-SubCell"/>
</dbReference>
<dbReference type="PANTHER" id="PTHR30189:SF1">
    <property type="entry name" value="LPS-ASSEMBLY PROTEIN LPTD"/>
    <property type="match status" value="1"/>
</dbReference>
<evidence type="ECO:0000256" key="3">
    <source>
        <dbReference type="SAM" id="MobiDB-lite"/>
    </source>
</evidence>
<comment type="subunit">
    <text evidence="2">Component of the lipopolysaccharide transport and assembly complex. Interacts with LptE and LptA.</text>
</comment>
<evidence type="ECO:0000313" key="5">
    <source>
        <dbReference type="EMBL" id="NKZ39530.1"/>
    </source>
</evidence>
<dbReference type="PANTHER" id="PTHR30189">
    <property type="entry name" value="LPS-ASSEMBLY PROTEIN"/>
    <property type="match status" value="1"/>
</dbReference>
<dbReference type="InterPro" id="IPR006311">
    <property type="entry name" value="TAT_signal"/>
</dbReference>
<dbReference type="Pfam" id="PF04453">
    <property type="entry name" value="LptD"/>
    <property type="match status" value="1"/>
</dbReference>
<dbReference type="EMBL" id="JAAZQD010000004">
    <property type="protein sequence ID" value="NKZ39530.1"/>
    <property type="molecule type" value="Genomic_DNA"/>
</dbReference>
<dbReference type="PROSITE" id="PS51318">
    <property type="entry name" value="TAT"/>
    <property type="match status" value="1"/>
</dbReference>
<dbReference type="InterPro" id="IPR007543">
    <property type="entry name" value="LptD_C"/>
</dbReference>
<dbReference type="GO" id="GO:0043165">
    <property type="term" value="P:Gram-negative-bacterium-type cell outer membrane assembly"/>
    <property type="evidence" value="ECO:0007669"/>
    <property type="project" value="UniProtKB-UniRule"/>
</dbReference>
<dbReference type="HAMAP" id="MF_01411">
    <property type="entry name" value="LPS_assembly_LptD"/>
    <property type="match status" value="1"/>
</dbReference>
<keyword evidence="2" id="KW-0472">Membrane</keyword>
<accession>A0A846ZPM3</accession>